<evidence type="ECO:0000313" key="2">
    <source>
        <dbReference type="EMBL" id="KAK6360026.1"/>
    </source>
</evidence>
<sequence>MSQSSSVEREEIRYRSSVSRDSSSVYSSNSSSAFSSDNGSTASHRSDDLEKLLDGEGANNVLNNHDPESLLPMLARILSHSPNPAIQESDVEDYLRRLFRFAAAFRNSASPFDLMDELTRDEARNFQFIMNQFLLSLTRYKQPLAILQYIFHQELNVNKSSVETKQLILTVLADLPYLFEGWVNLWIGLVETEWCSIWSLTCYIREVEKRVVAGASWLSRQGKWVSVCIAKKSGLRARVLLQTSADKRHHALPQAVQVGVRGPGPEDWERQEYRTKTLMKLTGKGTPEFTSSELHTGGSQARLVRPLGGDRRLERPRGICLELKSPEEEKSTIDVIVSKYARQPRLRSTEEEDQLQELARRQRSEEEFNKELKRRDKERRLKEELEKLSASGAFGNESRRNLTRTEGNSSTSPLDALLSTVVKQDREIDDTHFETWAMELLEDTAGEPHDRVHVD</sequence>
<comment type="caution">
    <text evidence="2">The sequence shown here is derived from an EMBL/GenBank/DDBJ whole genome shotgun (WGS) entry which is preliminary data.</text>
</comment>
<dbReference type="AlphaFoldDB" id="A0AAV9VFX6"/>
<gene>
    <name evidence="2" type="ORF">TWF696_001146</name>
</gene>
<dbReference type="Proteomes" id="UP001375240">
    <property type="component" value="Unassembled WGS sequence"/>
</dbReference>
<keyword evidence="3" id="KW-1185">Reference proteome</keyword>
<protein>
    <submittedName>
        <fullName evidence="2">Uncharacterized protein</fullName>
    </submittedName>
</protein>
<feature type="compositionally biased region" description="Low complexity" evidence="1">
    <location>
        <begin position="15"/>
        <end position="43"/>
    </location>
</feature>
<dbReference type="EMBL" id="JAVHNQ010000001">
    <property type="protein sequence ID" value="KAK6360026.1"/>
    <property type="molecule type" value="Genomic_DNA"/>
</dbReference>
<name>A0AAV9VFX6_9PEZI</name>
<feature type="region of interest" description="Disordered" evidence="1">
    <location>
        <begin position="392"/>
        <end position="415"/>
    </location>
</feature>
<evidence type="ECO:0000256" key="1">
    <source>
        <dbReference type="SAM" id="MobiDB-lite"/>
    </source>
</evidence>
<feature type="compositionally biased region" description="Polar residues" evidence="1">
    <location>
        <begin position="404"/>
        <end position="413"/>
    </location>
</feature>
<organism evidence="2 3">
    <name type="scientific">Orbilia brochopaga</name>
    <dbReference type="NCBI Taxonomy" id="3140254"/>
    <lineage>
        <taxon>Eukaryota</taxon>
        <taxon>Fungi</taxon>
        <taxon>Dikarya</taxon>
        <taxon>Ascomycota</taxon>
        <taxon>Pezizomycotina</taxon>
        <taxon>Orbiliomycetes</taxon>
        <taxon>Orbiliales</taxon>
        <taxon>Orbiliaceae</taxon>
        <taxon>Orbilia</taxon>
    </lineage>
</organism>
<feature type="region of interest" description="Disordered" evidence="1">
    <location>
        <begin position="1"/>
        <end position="46"/>
    </location>
</feature>
<proteinExistence type="predicted"/>
<evidence type="ECO:0000313" key="3">
    <source>
        <dbReference type="Proteomes" id="UP001375240"/>
    </source>
</evidence>
<accession>A0AAV9VFX6</accession>
<reference evidence="2 3" key="1">
    <citation type="submission" date="2019-10" db="EMBL/GenBank/DDBJ databases">
        <authorList>
            <person name="Palmer J.M."/>
        </authorList>
    </citation>
    <scope>NUCLEOTIDE SEQUENCE [LARGE SCALE GENOMIC DNA]</scope>
    <source>
        <strain evidence="2 3">TWF696</strain>
    </source>
</reference>